<dbReference type="SMART" id="SM00342">
    <property type="entry name" value="HTH_ARAC"/>
    <property type="match status" value="1"/>
</dbReference>
<evidence type="ECO:0000313" key="5">
    <source>
        <dbReference type="EMBL" id="SDW29345.1"/>
    </source>
</evidence>
<evidence type="ECO:0000256" key="2">
    <source>
        <dbReference type="ARBA" id="ARBA00023125"/>
    </source>
</evidence>
<dbReference type="SUPFAM" id="SSF46689">
    <property type="entry name" value="Homeodomain-like"/>
    <property type="match status" value="1"/>
</dbReference>
<reference evidence="5 6" key="1">
    <citation type="submission" date="2016-10" db="EMBL/GenBank/DDBJ databases">
        <authorList>
            <person name="de Groot N.N."/>
        </authorList>
    </citation>
    <scope>NUCLEOTIDE SEQUENCE [LARGE SCALE GENOMIC DNA]</scope>
    <source>
        <strain evidence="5 6">CGMCC 1.7059</strain>
    </source>
</reference>
<dbReference type="Gene3D" id="1.10.10.60">
    <property type="entry name" value="Homeodomain-like"/>
    <property type="match status" value="1"/>
</dbReference>
<gene>
    <name evidence="5" type="ORF">SAMN04487960_10294</name>
</gene>
<dbReference type="PRINTS" id="PR00032">
    <property type="entry name" value="HTHARAC"/>
</dbReference>
<dbReference type="AlphaFoldDB" id="A0A1H2SCQ1"/>
<sequence length="345" mass="38942">MTTKTQHWTSLGYFRPLFDYTAQQGFDCSGMLALLGLQESDLKNSDLRIAHEHIAPLFKLARATTNDDNVGLHAGQEMKIQHVGILGLLALTCSRAKEAFDLHTRYQSLVGNGLDTRFHIEGGLTCMELSIPPGLPHPSRQEYEYHLGGWFQLKDQVVGAEHKACRVELPYGRPANDDEQTALFGVSPSYGHDVARIYFDSTYNELDLTTPDPQLKQILELQARKRLQELQGEQADTDPLLAEVKQLIANKLAWGAPSLEEIAEEMQVSRRTLQRQLDKRESSFKDLLDQVRKDLACKYIETPDLALLDVAFMLGFSEQSSFARAFKRWFGEAPGVYRRSLTPDS</sequence>
<keyword evidence="3" id="KW-0804">Transcription</keyword>
<dbReference type="InterPro" id="IPR009057">
    <property type="entry name" value="Homeodomain-like_sf"/>
</dbReference>
<organism evidence="5 6">
    <name type="scientific">Marinobacter mobilis</name>
    <dbReference type="NCBI Taxonomy" id="488533"/>
    <lineage>
        <taxon>Bacteria</taxon>
        <taxon>Pseudomonadati</taxon>
        <taxon>Pseudomonadota</taxon>
        <taxon>Gammaproteobacteria</taxon>
        <taxon>Pseudomonadales</taxon>
        <taxon>Marinobacteraceae</taxon>
        <taxon>Marinobacter</taxon>
    </lineage>
</organism>
<dbReference type="PANTHER" id="PTHR47894">
    <property type="entry name" value="HTH-TYPE TRANSCRIPTIONAL REGULATOR GADX"/>
    <property type="match status" value="1"/>
</dbReference>
<dbReference type="GO" id="GO:0005829">
    <property type="term" value="C:cytosol"/>
    <property type="evidence" value="ECO:0007669"/>
    <property type="project" value="TreeGrafter"/>
</dbReference>
<dbReference type="PANTHER" id="PTHR47894:SF1">
    <property type="entry name" value="HTH-TYPE TRANSCRIPTIONAL REGULATOR VQSM"/>
    <property type="match status" value="1"/>
</dbReference>
<dbReference type="GO" id="GO:0000976">
    <property type="term" value="F:transcription cis-regulatory region binding"/>
    <property type="evidence" value="ECO:0007669"/>
    <property type="project" value="TreeGrafter"/>
</dbReference>
<dbReference type="EMBL" id="FNNE01000002">
    <property type="protein sequence ID" value="SDW29345.1"/>
    <property type="molecule type" value="Genomic_DNA"/>
</dbReference>
<keyword evidence="2 5" id="KW-0238">DNA-binding</keyword>
<dbReference type="STRING" id="488533.SAMN04487960_10294"/>
<dbReference type="InterPro" id="IPR032687">
    <property type="entry name" value="AraC-type_N"/>
</dbReference>
<dbReference type="InterPro" id="IPR018060">
    <property type="entry name" value="HTH_AraC"/>
</dbReference>
<evidence type="ECO:0000259" key="4">
    <source>
        <dbReference type="PROSITE" id="PS01124"/>
    </source>
</evidence>
<dbReference type="Pfam" id="PF12833">
    <property type="entry name" value="HTH_18"/>
    <property type="match status" value="1"/>
</dbReference>
<dbReference type="OrthoDB" id="5582699at2"/>
<dbReference type="GO" id="GO:0003700">
    <property type="term" value="F:DNA-binding transcription factor activity"/>
    <property type="evidence" value="ECO:0007669"/>
    <property type="project" value="InterPro"/>
</dbReference>
<proteinExistence type="predicted"/>
<accession>A0A1H2SCQ1</accession>
<dbReference type="RefSeq" id="WP_091811464.1">
    <property type="nucleotide sequence ID" value="NZ_FNNE01000002.1"/>
</dbReference>
<feature type="domain" description="HTH araC/xylS-type" evidence="4">
    <location>
        <begin position="242"/>
        <end position="340"/>
    </location>
</feature>
<dbReference type="PROSITE" id="PS01124">
    <property type="entry name" value="HTH_ARAC_FAMILY_2"/>
    <property type="match status" value="1"/>
</dbReference>
<protein>
    <submittedName>
        <fullName evidence="5">AraC-type DNA-binding protein</fullName>
    </submittedName>
</protein>
<dbReference type="InterPro" id="IPR020449">
    <property type="entry name" value="Tscrpt_reg_AraC-type_HTH"/>
</dbReference>
<name>A0A1H2SCQ1_9GAMM</name>
<evidence type="ECO:0000313" key="6">
    <source>
        <dbReference type="Proteomes" id="UP000199675"/>
    </source>
</evidence>
<evidence type="ECO:0000256" key="1">
    <source>
        <dbReference type="ARBA" id="ARBA00023015"/>
    </source>
</evidence>
<dbReference type="Proteomes" id="UP000199675">
    <property type="component" value="Unassembled WGS sequence"/>
</dbReference>
<evidence type="ECO:0000256" key="3">
    <source>
        <dbReference type="ARBA" id="ARBA00023163"/>
    </source>
</evidence>
<keyword evidence="1" id="KW-0805">Transcription regulation</keyword>
<keyword evidence="6" id="KW-1185">Reference proteome</keyword>
<dbReference type="Pfam" id="PF12625">
    <property type="entry name" value="Arabinose_bd"/>
    <property type="match status" value="1"/>
</dbReference>